<dbReference type="OrthoDB" id="5522265at2"/>
<dbReference type="CDD" id="cd02440">
    <property type="entry name" value="AdoMet_MTases"/>
    <property type="match status" value="1"/>
</dbReference>
<keyword evidence="3" id="KW-1185">Reference proteome</keyword>
<reference evidence="2 3" key="1">
    <citation type="submission" date="2018-09" db="EMBL/GenBank/DDBJ databases">
        <title>Bacillus saliacetes sp. nov., isolated from Thai shrimp paste (Ka-pi).</title>
        <authorList>
            <person name="Daroonpunt R."/>
            <person name="Tanasupawat S."/>
            <person name="Yiamsombut S."/>
        </authorList>
    </citation>
    <scope>NUCLEOTIDE SEQUENCE [LARGE SCALE GENOMIC DNA]</scope>
    <source>
        <strain evidence="2 3">SKP7-4</strain>
    </source>
</reference>
<dbReference type="RefSeq" id="WP_119547131.1">
    <property type="nucleotide sequence ID" value="NZ_QXIR01000015.1"/>
</dbReference>
<dbReference type="PANTHER" id="PTHR43861:SF1">
    <property type="entry name" value="TRANS-ACONITATE 2-METHYLTRANSFERASE"/>
    <property type="match status" value="1"/>
</dbReference>
<protein>
    <submittedName>
        <fullName evidence="2">Class I SAM-dependent methyltransferase</fullName>
    </submittedName>
</protein>
<feature type="domain" description="Methyltransferase type 11" evidence="1">
    <location>
        <begin position="53"/>
        <end position="144"/>
    </location>
</feature>
<keyword evidence="2" id="KW-0489">Methyltransferase</keyword>
<evidence type="ECO:0000313" key="2">
    <source>
        <dbReference type="EMBL" id="RIW33074.1"/>
    </source>
</evidence>
<name>A0A3A1R2P6_9BACI</name>
<dbReference type="Proteomes" id="UP000265801">
    <property type="component" value="Unassembled WGS sequence"/>
</dbReference>
<organism evidence="2 3">
    <name type="scientific">Bacillus salacetis</name>
    <dbReference type="NCBI Taxonomy" id="2315464"/>
    <lineage>
        <taxon>Bacteria</taxon>
        <taxon>Bacillati</taxon>
        <taxon>Bacillota</taxon>
        <taxon>Bacilli</taxon>
        <taxon>Bacillales</taxon>
        <taxon>Bacillaceae</taxon>
        <taxon>Bacillus</taxon>
    </lineage>
</organism>
<sequence length="231" mass="25987">MTGRKWHDSARERWDDNAGSWHSRSVQMWTEGSRKDIVPFIMRNVPSGSSLADLGCGDGFGSFLLNSKGYDVTGMDLSEKMVEFAKKQERKGLNFLQGDLSSPPFEKGEFDAVMMINSLEWTQDPLEALRKASDIIKVDGRLCIGILGPTAHPRENSLPRLHGEDVICNTMMPWELEKLAADNGMVKEDEAWVFKKGVPSKLIENLSLELKQALTFMTLFMFRKTLNGGVR</sequence>
<proteinExistence type="predicted"/>
<dbReference type="SUPFAM" id="SSF53335">
    <property type="entry name" value="S-adenosyl-L-methionine-dependent methyltransferases"/>
    <property type="match status" value="1"/>
</dbReference>
<dbReference type="InterPro" id="IPR013216">
    <property type="entry name" value="Methyltransf_11"/>
</dbReference>
<evidence type="ECO:0000313" key="3">
    <source>
        <dbReference type="Proteomes" id="UP000265801"/>
    </source>
</evidence>
<dbReference type="EMBL" id="QXIR01000015">
    <property type="protein sequence ID" value="RIW33074.1"/>
    <property type="molecule type" value="Genomic_DNA"/>
</dbReference>
<gene>
    <name evidence="2" type="ORF">D3H55_11840</name>
</gene>
<dbReference type="InterPro" id="IPR029063">
    <property type="entry name" value="SAM-dependent_MTases_sf"/>
</dbReference>
<comment type="caution">
    <text evidence="2">The sequence shown here is derived from an EMBL/GenBank/DDBJ whole genome shotgun (WGS) entry which is preliminary data.</text>
</comment>
<dbReference type="GO" id="GO:0008757">
    <property type="term" value="F:S-adenosylmethionine-dependent methyltransferase activity"/>
    <property type="evidence" value="ECO:0007669"/>
    <property type="project" value="InterPro"/>
</dbReference>
<dbReference type="Pfam" id="PF08241">
    <property type="entry name" value="Methyltransf_11"/>
    <property type="match status" value="1"/>
</dbReference>
<dbReference type="AlphaFoldDB" id="A0A3A1R2P6"/>
<dbReference type="PANTHER" id="PTHR43861">
    <property type="entry name" value="TRANS-ACONITATE 2-METHYLTRANSFERASE-RELATED"/>
    <property type="match status" value="1"/>
</dbReference>
<keyword evidence="2" id="KW-0808">Transferase</keyword>
<dbReference type="Gene3D" id="3.40.50.150">
    <property type="entry name" value="Vaccinia Virus protein VP39"/>
    <property type="match status" value="1"/>
</dbReference>
<evidence type="ECO:0000259" key="1">
    <source>
        <dbReference type="Pfam" id="PF08241"/>
    </source>
</evidence>
<dbReference type="GO" id="GO:0032259">
    <property type="term" value="P:methylation"/>
    <property type="evidence" value="ECO:0007669"/>
    <property type="project" value="UniProtKB-KW"/>
</dbReference>
<accession>A0A3A1R2P6</accession>